<evidence type="ECO:0000313" key="2">
    <source>
        <dbReference type="EMBL" id="NNG80256.1"/>
    </source>
</evidence>
<name>A0A2N6PEA5_9MICO</name>
<dbReference type="EMBL" id="PNFZ01000011">
    <property type="protein sequence ID" value="PMB97007.1"/>
    <property type="molecule type" value="Genomic_DNA"/>
</dbReference>
<evidence type="ECO:0000256" key="1">
    <source>
        <dbReference type="SAM" id="Phobius"/>
    </source>
</evidence>
<dbReference type="AlphaFoldDB" id="A0A2N6PEA5"/>
<reference evidence="2 7" key="3">
    <citation type="submission" date="2020-05" db="EMBL/GenBank/DDBJ databases">
        <title>MicrobeNet Type strains.</title>
        <authorList>
            <person name="Nicholson A.C."/>
        </authorList>
    </citation>
    <scope>NUCLEOTIDE SEQUENCE [LARGE SCALE GENOMIC DNA]</scope>
    <source>
        <strain evidence="2 7">CCUG 46604</strain>
    </source>
</reference>
<dbReference type="EMBL" id="JABEMC010000012">
    <property type="protein sequence ID" value="NNG80256.1"/>
    <property type="molecule type" value="Genomic_DNA"/>
</dbReference>
<dbReference type="Proteomes" id="UP000235703">
    <property type="component" value="Unassembled WGS sequence"/>
</dbReference>
<evidence type="ECO:0000313" key="4">
    <source>
        <dbReference type="EMBL" id="QIN30469.1"/>
    </source>
</evidence>
<sequence length="106" mass="11848">MPRGRGRNWFSKRWIYWKRRYSNPTRRDWVLLASLIWIVLSAAAALLSFRLGGLTLAAGLFLLAGLRMLPGPLGEMWVNRPRRADVITILILAGALAGLSLVVPGH</sequence>
<accession>A0A2N6PEA5</accession>
<feature type="transmembrane region" description="Helical" evidence="1">
    <location>
        <begin position="86"/>
        <end position="103"/>
    </location>
</feature>
<keyword evidence="1" id="KW-1133">Transmembrane helix</keyword>
<proteinExistence type="predicted"/>
<feature type="transmembrane region" description="Helical" evidence="1">
    <location>
        <begin position="54"/>
        <end position="74"/>
    </location>
</feature>
<evidence type="ECO:0000313" key="6">
    <source>
        <dbReference type="Proteomes" id="UP000501518"/>
    </source>
</evidence>
<evidence type="ECO:0000313" key="7">
    <source>
        <dbReference type="Proteomes" id="UP000549517"/>
    </source>
</evidence>
<keyword evidence="5" id="KW-1185">Reference proteome</keyword>
<evidence type="ECO:0000313" key="5">
    <source>
        <dbReference type="Proteomes" id="UP000235703"/>
    </source>
</evidence>
<dbReference type="Proteomes" id="UP000549517">
    <property type="component" value="Unassembled WGS sequence"/>
</dbReference>
<keyword evidence="1" id="KW-0812">Transmembrane</keyword>
<organism evidence="3 5">
    <name type="scientific">Brevibacterium luteolum</name>
    <dbReference type="NCBI Taxonomy" id="199591"/>
    <lineage>
        <taxon>Bacteria</taxon>
        <taxon>Bacillati</taxon>
        <taxon>Actinomycetota</taxon>
        <taxon>Actinomycetes</taxon>
        <taxon>Micrococcales</taxon>
        <taxon>Brevibacteriaceae</taxon>
        <taxon>Brevibacterium</taxon>
    </lineage>
</organism>
<dbReference type="EMBL" id="CP035810">
    <property type="protein sequence ID" value="QIN30469.1"/>
    <property type="molecule type" value="Genomic_DNA"/>
</dbReference>
<gene>
    <name evidence="3" type="ORF">CJ198_13580</name>
    <name evidence="4" type="ORF">EW640_06335</name>
    <name evidence="2" type="ORF">HLA91_12885</name>
</gene>
<keyword evidence="1" id="KW-0472">Membrane</keyword>
<dbReference type="Proteomes" id="UP000501518">
    <property type="component" value="Chromosome"/>
</dbReference>
<reference evidence="3 5" key="1">
    <citation type="submission" date="2017-09" db="EMBL/GenBank/DDBJ databases">
        <title>Bacterial strain isolated from the female urinary microbiota.</title>
        <authorList>
            <person name="Thomas-White K."/>
            <person name="Kumar N."/>
            <person name="Forster S."/>
            <person name="Putonti C."/>
            <person name="Lawley T."/>
            <person name="Wolfe A.J."/>
        </authorList>
    </citation>
    <scope>NUCLEOTIDE SEQUENCE [LARGE SCALE GENOMIC DNA]</scope>
    <source>
        <strain evidence="3 5">UMB0680</strain>
    </source>
</reference>
<protein>
    <recommendedName>
        <fullName evidence="8">DUF3017 domain-containing protein</fullName>
    </recommendedName>
</protein>
<dbReference type="KEGG" id="blut:EW640_06335"/>
<evidence type="ECO:0000313" key="3">
    <source>
        <dbReference type="EMBL" id="PMB97007.1"/>
    </source>
</evidence>
<evidence type="ECO:0008006" key="8">
    <source>
        <dbReference type="Google" id="ProtNLM"/>
    </source>
</evidence>
<reference evidence="4 6" key="2">
    <citation type="submission" date="2019-02" db="EMBL/GenBank/DDBJ databases">
        <title>Complete Genome Sequence and Methylome Analysis of Brevibacterium luteolum NEB1784.</title>
        <authorList>
            <person name="Fomenkov A."/>
            <person name="Roberts R.J."/>
        </authorList>
    </citation>
    <scope>NUCLEOTIDE SEQUENCE [LARGE SCALE GENOMIC DNA]</scope>
    <source>
        <strain evidence="4 6">NEB1784</strain>
    </source>
</reference>